<gene>
    <name evidence="8" type="ORF">AK830_g3392</name>
</gene>
<comment type="similarity">
    <text evidence="5">Belongs to the SAT4 family.</text>
</comment>
<keyword evidence="9" id="KW-1185">Reference proteome</keyword>
<feature type="domain" description="Rhodopsin" evidence="7">
    <location>
        <begin position="54"/>
        <end position="296"/>
    </location>
</feature>
<evidence type="ECO:0000256" key="6">
    <source>
        <dbReference type="SAM" id="Phobius"/>
    </source>
</evidence>
<comment type="caution">
    <text evidence="8">The sequence shown here is derived from an EMBL/GenBank/DDBJ whole genome shotgun (WGS) entry which is preliminary data.</text>
</comment>
<feature type="transmembrane region" description="Helical" evidence="6">
    <location>
        <begin position="111"/>
        <end position="129"/>
    </location>
</feature>
<evidence type="ECO:0000256" key="2">
    <source>
        <dbReference type="ARBA" id="ARBA00022692"/>
    </source>
</evidence>
<name>A0A0P7BQI2_9HYPO</name>
<keyword evidence="3 6" id="KW-1133">Transmembrane helix</keyword>
<comment type="subcellular location">
    <subcellularLocation>
        <location evidence="1">Membrane</location>
        <topology evidence="1">Multi-pass membrane protein</topology>
    </subcellularLocation>
</comment>
<organism evidence="8 9">
    <name type="scientific">Neonectria ditissima</name>
    <dbReference type="NCBI Taxonomy" id="78410"/>
    <lineage>
        <taxon>Eukaryota</taxon>
        <taxon>Fungi</taxon>
        <taxon>Dikarya</taxon>
        <taxon>Ascomycota</taxon>
        <taxon>Pezizomycotina</taxon>
        <taxon>Sordariomycetes</taxon>
        <taxon>Hypocreomycetidae</taxon>
        <taxon>Hypocreales</taxon>
        <taxon>Nectriaceae</taxon>
        <taxon>Neonectria</taxon>
    </lineage>
</organism>
<sequence length="427" mass="46890">MASDAAALAELLDTPAMEPPKGVTADFDNPPNQNGLAIAIITLTMVIATICLVLRLYARVYLLRKVQIEEVLIVSAYAVYWGQTYCSYALLETPGYFVHQWNLKFGQLVSTSYNVLLIGSFYQTVLPLLKTAILIEWCRIFTPTNRLKSPFWWGCASIITLQITWGVACVILLNVQCSPHESIWKFYLPRTCFNLVPVQLASGSVQLFSDVVMMILPQKTIWGLNLSWKKKLGVSVVFGLGIIACISAGFRLGVTVSYGYDADQMYQLGPVVFWVMAETTCGFFIVCMPTLPKIFKDTGVMRKIRQRMGLKVSTGAASGPSNSDFNKYAYGSKYGTGVSALSRTGTTADAYHKITEDGGVPLRNLKTESTEQLRHAEDTKSKIVRTTHVTVHVTEDGASQSGSDADAHAAAQSALANRANAGNGWYR</sequence>
<feature type="transmembrane region" description="Helical" evidence="6">
    <location>
        <begin position="272"/>
        <end position="295"/>
    </location>
</feature>
<evidence type="ECO:0000313" key="9">
    <source>
        <dbReference type="Proteomes" id="UP000050424"/>
    </source>
</evidence>
<evidence type="ECO:0000256" key="1">
    <source>
        <dbReference type="ARBA" id="ARBA00004141"/>
    </source>
</evidence>
<feature type="transmembrane region" description="Helical" evidence="6">
    <location>
        <begin position="150"/>
        <end position="175"/>
    </location>
</feature>
<proteinExistence type="inferred from homology"/>
<reference evidence="8 9" key="1">
    <citation type="submission" date="2015-09" db="EMBL/GenBank/DDBJ databases">
        <title>Draft genome of a European isolate of the apple canker pathogen Neonectria ditissima.</title>
        <authorList>
            <person name="Gomez-Cortecero A."/>
            <person name="Harrison R.J."/>
            <person name="Armitage A.D."/>
        </authorList>
    </citation>
    <scope>NUCLEOTIDE SEQUENCE [LARGE SCALE GENOMIC DNA]</scope>
    <source>
        <strain evidence="8 9">R09/05</strain>
    </source>
</reference>
<dbReference type="STRING" id="78410.A0A0P7BQI2"/>
<feature type="transmembrane region" description="Helical" evidence="6">
    <location>
        <begin position="236"/>
        <end position="260"/>
    </location>
</feature>
<evidence type="ECO:0000256" key="3">
    <source>
        <dbReference type="ARBA" id="ARBA00022989"/>
    </source>
</evidence>
<dbReference type="Proteomes" id="UP000050424">
    <property type="component" value="Unassembled WGS sequence"/>
</dbReference>
<evidence type="ECO:0000256" key="4">
    <source>
        <dbReference type="ARBA" id="ARBA00023136"/>
    </source>
</evidence>
<dbReference type="OrthoDB" id="4682787at2759"/>
<feature type="transmembrane region" description="Helical" evidence="6">
    <location>
        <begin position="36"/>
        <end position="58"/>
    </location>
</feature>
<keyword evidence="2 6" id="KW-0812">Transmembrane</keyword>
<evidence type="ECO:0000256" key="5">
    <source>
        <dbReference type="ARBA" id="ARBA00038359"/>
    </source>
</evidence>
<dbReference type="EMBL" id="LKCW01000037">
    <property type="protein sequence ID" value="KPM43161.1"/>
    <property type="molecule type" value="Genomic_DNA"/>
</dbReference>
<dbReference type="PANTHER" id="PTHR33048:SF47">
    <property type="entry name" value="INTEGRAL MEMBRANE PROTEIN-RELATED"/>
    <property type="match status" value="1"/>
</dbReference>
<protein>
    <recommendedName>
        <fullName evidence="7">Rhodopsin domain-containing protein</fullName>
    </recommendedName>
</protein>
<evidence type="ECO:0000259" key="7">
    <source>
        <dbReference type="Pfam" id="PF20684"/>
    </source>
</evidence>
<dbReference type="AlphaFoldDB" id="A0A0P7BQI2"/>
<dbReference type="PANTHER" id="PTHR33048">
    <property type="entry name" value="PTH11-LIKE INTEGRAL MEMBRANE PROTEIN (AFU_ORTHOLOGUE AFUA_5G11245)"/>
    <property type="match status" value="1"/>
</dbReference>
<evidence type="ECO:0000313" key="8">
    <source>
        <dbReference type="EMBL" id="KPM43161.1"/>
    </source>
</evidence>
<keyword evidence="4 6" id="KW-0472">Membrane</keyword>
<dbReference type="GO" id="GO:0016020">
    <property type="term" value="C:membrane"/>
    <property type="evidence" value="ECO:0007669"/>
    <property type="project" value="UniProtKB-SubCell"/>
</dbReference>
<dbReference type="Pfam" id="PF20684">
    <property type="entry name" value="Fung_rhodopsin"/>
    <property type="match status" value="1"/>
</dbReference>
<dbReference type="InterPro" id="IPR049326">
    <property type="entry name" value="Rhodopsin_dom_fungi"/>
</dbReference>
<dbReference type="InterPro" id="IPR052337">
    <property type="entry name" value="SAT4-like"/>
</dbReference>
<accession>A0A0P7BQI2</accession>